<dbReference type="Proteomes" id="UP000294847">
    <property type="component" value="Chromosome 1"/>
</dbReference>
<evidence type="ECO:0000313" key="2">
    <source>
        <dbReference type="EMBL" id="QBZ54934.1"/>
    </source>
</evidence>
<organism evidence="2 3">
    <name type="scientific">Pyricularia oryzae</name>
    <name type="common">Rice blast fungus</name>
    <name type="synonym">Magnaporthe oryzae</name>
    <dbReference type="NCBI Taxonomy" id="318829"/>
    <lineage>
        <taxon>Eukaryota</taxon>
        <taxon>Fungi</taxon>
        <taxon>Dikarya</taxon>
        <taxon>Ascomycota</taxon>
        <taxon>Pezizomycotina</taxon>
        <taxon>Sordariomycetes</taxon>
        <taxon>Sordariomycetidae</taxon>
        <taxon>Magnaporthales</taxon>
        <taxon>Pyriculariaceae</taxon>
        <taxon>Pyricularia</taxon>
    </lineage>
</organism>
<evidence type="ECO:0000313" key="3">
    <source>
        <dbReference type="Proteomes" id="UP000294847"/>
    </source>
</evidence>
<name>A0A4P7N4P7_PYROR</name>
<dbReference type="EMBL" id="CP034204">
    <property type="protein sequence ID" value="QBZ54934.1"/>
    <property type="molecule type" value="Genomic_DNA"/>
</dbReference>
<sequence>MSTTLLELQAELLSTSSQDLYSSATTTTTTSFLLPLGVAAPTMSFETSFRPSSKAVGASSMPNLPALFICFMLFLQTYLALANPAAAAAASALFPGYKTPSRSGNGKNTNEGSGSDKHARLNSDNNYYDVILPRQQRQQSVGSTCDGSEGQWNCMTTSWQRCAAGRWSVVVDMADGTNCHPGGLTWDFAIEDRRGQGGGNGGGRATSSAFPGSGWGLKGGIGGGGGGGGKYSLGEWSLVVFGGLGLVVGGWV</sequence>
<feature type="region of interest" description="Disordered" evidence="1">
    <location>
        <begin position="99"/>
        <end position="120"/>
    </location>
</feature>
<protein>
    <submittedName>
        <fullName evidence="2">Uncharacterized protein</fullName>
    </submittedName>
</protein>
<feature type="compositionally biased region" description="Polar residues" evidence="1">
    <location>
        <begin position="100"/>
        <end position="113"/>
    </location>
</feature>
<proteinExistence type="predicted"/>
<evidence type="ECO:0000256" key="1">
    <source>
        <dbReference type="SAM" id="MobiDB-lite"/>
    </source>
</evidence>
<dbReference type="AlphaFoldDB" id="A0A4P7N4P7"/>
<accession>A0A4P7N4P7</accession>
<gene>
    <name evidence="2" type="ORF">PoMZ_10646</name>
</gene>
<reference evidence="2 3" key="1">
    <citation type="journal article" date="2019" name="Mol. Biol. Evol.">
        <title>Blast fungal genomes show frequent chromosomal changes, gene gains and losses, and effector gene turnover.</title>
        <authorList>
            <person name="Gomez Luciano L.B."/>
            <person name="Jason Tsai I."/>
            <person name="Chuma I."/>
            <person name="Tosa Y."/>
            <person name="Chen Y.H."/>
            <person name="Li J.Y."/>
            <person name="Li M.Y."/>
            <person name="Jade Lu M.Y."/>
            <person name="Nakayashiki H."/>
            <person name="Li W.H."/>
        </authorList>
    </citation>
    <scope>NUCLEOTIDE SEQUENCE [LARGE SCALE GENOMIC DNA]</scope>
    <source>
        <strain evidence="2">MZ5-1-6</strain>
    </source>
</reference>